<protein>
    <submittedName>
        <fullName evidence="1">5-bromo-4-chloroindolyl phosphate hydrolysis protein</fullName>
    </submittedName>
</protein>
<reference evidence="1 2" key="1">
    <citation type="submission" date="2015-01" db="EMBL/GenBank/DDBJ databases">
        <title>Genome sequence of Anoxybacillus ayderensis strain AB04.</title>
        <authorList>
            <person name="Belduz A.O."/>
            <person name="Canakci S."/>
            <person name="Chan K.-G."/>
            <person name="Kahar U.M."/>
            <person name="Yaakob A.S."/>
            <person name="Chan C.S."/>
            <person name="Goh K.M."/>
        </authorList>
    </citation>
    <scope>NUCLEOTIDE SEQUENCE [LARGE SCALE GENOMIC DNA]</scope>
    <source>
        <strain evidence="1 2">AB04</strain>
    </source>
</reference>
<accession>A0A0D0HN78</accession>
<proteinExistence type="predicted"/>
<comment type="caution">
    <text evidence="1">The sequence shown here is derived from an EMBL/GenBank/DDBJ whole genome shotgun (WGS) entry which is preliminary data.</text>
</comment>
<gene>
    <name evidence="1" type="ORF">JV16_02138</name>
</gene>
<organism evidence="1 2">
    <name type="scientific">Anoxybacillus ayderensis</name>
    <dbReference type="NCBI Taxonomy" id="265546"/>
    <lineage>
        <taxon>Bacteria</taxon>
        <taxon>Bacillati</taxon>
        <taxon>Bacillota</taxon>
        <taxon>Bacilli</taxon>
        <taxon>Bacillales</taxon>
        <taxon>Anoxybacillaceae</taxon>
        <taxon>Anoxybacillus</taxon>
    </lineage>
</organism>
<accession>A0A7W0C328</accession>
<dbReference type="EMBL" id="JXTG01000012">
    <property type="protein sequence ID" value="KIP20682.1"/>
    <property type="molecule type" value="Genomic_DNA"/>
</dbReference>
<dbReference type="AlphaFoldDB" id="A0A0D0HN78"/>
<name>A0A0D0HN78_9BACL</name>
<dbReference type="InterPro" id="IPR018770">
    <property type="entry name" value="ChloroindolylP_hydrolase"/>
</dbReference>
<dbReference type="Proteomes" id="UP000032047">
    <property type="component" value="Unassembled WGS sequence"/>
</dbReference>
<sequence>MKRFIRTIWRWFVSWNVGLFSALISLLAFRLPFFISFLIGISIGVMYSLYMKKKEKKDQLYDFKDERLKDAKKKVRKIGQSLWRIRSVAMFSKLSRLYSICQKIIEIVEKQPDRLAVAQPFFNTTLDSIVTIIDKYIYLTKQPVKSEEIRQAIHEAEEALSLALTKAENELLDMLEEDLFDLKTEVKLVKHTIASEDPISLPIKHTVTITEEKKHEQKR</sequence>
<dbReference type="RefSeq" id="WP_021094145.1">
    <property type="nucleotide sequence ID" value="NZ_ANOC01000008.1"/>
</dbReference>
<keyword evidence="2" id="KW-1185">Reference proteome</keyword>
<dbReference type="Pfam" id="PF10112">
    <property type="entry name" value="Halogen_Hydrol"/>
    <property type="match status" value="1"/>
</dbReference>
<evidence type="ECO:0000313" key="1">
    <source>
        <dbReference type="EMBL" id="KIP20682.1"/>
    </source>
</evidence>
<evidence type="ECO:0000313" key="2">
    <source>
        <dbReference type="Proteomes" id="UP000032047"/>
    </source>
</evidence>
<dbReference type="PATRIC" id="fig|265546.4.peg.2146"/>